<dbReference type="GO" id="GO:0016987">
    <property type="term" value="F:sigma factor activity"/>
    <property type="evidence" value="ECO:0007669"/>
    <property type="project" value="UniProtKB-KW"/>
</dbReference>
<sequence length="187" mass="20553">MRAYATGQAAAFEALYDRHSKRLWRYILRSTGDAATADDLAQEVWFSVARQAPRYAPRASAPDLPPARFTTWLFTLARHRVIDHLRAHRPSASLDAPLGAQDETLAGTLAAPSGFGPLRRIETRQQAKQLLAALAALPPEQREAFLLQAEAEMSVGEIAAATGVGFETAKSRLRYARTALRRALECL</sequence>
<name>A0A975CK87_9BURK</name>
<dbReference type="GO" id="GO:0003677">
    <property type="term" value="F:DNA binding"/>
    <property type="evidence" value="ECO:0007669"/>
    <property type="project" value="UniProtKB-KW"/>
</dbReference>
<dbReference type="InterPro" id="IPR036388">
    <property type="entry name" value="WH-like_DNA-bd_sf"/>
</dbReference>
<evidence type="ECO:0000313" key="8">
    <source>
        <dbReference type="EMBL" id="QTD47292.1"/>
    </source>
</evidence>
<keyword evidence="2" id="KW-0805">Transcription regulation</keyword>
<dbReference type="SUPFAM" id="SSF88659">
    <property type="entry name" value="Sigma3 and sigma4 domains of RNA polymerase sigma factors"/>
    <property type="match status" value="1"/>
</dbReference>
<dbReference type="InterPro" id="IPR039425">
    <property type="entry name" value="RNA_pol_sigma-70-like"/>
</dbReference>
<feature type="domain" description="RNA polymerase sigma-70 region 2" evidence="6">
    <location>
        <begin position="15"/>
        <end position="89"/>
    </location>
</feature>
<dbReference type="NCBIfam" id="TIGR02937">
    <property type="entry name" value="sigma70-ECF"/>
    <property type="match status" value="1"/>
</dbReference>
<organism evidence="8 9">
    <name type="scientific">Ottowia testudinis</name>
    <dbReference type="NCBI Taxonomy" id="2816950"/>
    <lineage>
        <taxon>Bacteria</taxon>
        <taxon>Pseudomonadati</taxon>
        <taxon>Pseudomonadota</taxon>
        <taxon>Betaproteobacteria</taxon>
        <taxon>Burkholderiales</taxon>
        <taxon>Comamonadaceae</taxon>
        <taxon>Ottowia</taxon>
    </lineage>
</organism>
<keyword evidence="5" id="KW-0804">Transcription</keyword>
<protein>
    <submittedName>
        <fullName evidence="8">Sigma-70 family RNA polymerase sigma factor</fullName>
    </submittedName>
</protein>
<reference evidence="8" key="1">
    <citation type="submission" date="2021-03" db="EMBL/GenBank/DDBJ databases">
        <title>Ottowia sp. 27C isolated from the cloaca of a Giant Asian pond turtle (Heosemys grandis).</title>
        <authorList>
            <person name="Spergser J."/>
            <person name="Busse H.-J."/>
        </authorList>
    </citation>
    <scope>NUCLEOTIDE SEQUENCE</scope>
    <source>
        <strain evidence="8">27C</strain>
    </source>
</reference>
<evidence type="ECO:0000256" key="3">
    <source>
        <dbReference type="ARBA" id="ARBA00023082"/>
    </source>
</evidence>
<evidence type="ECO:0000259" key="7">
    <source>
        <dbReference type="Pfam" id="PF08281"/>
    </source>
</evidence>
<evidence type="ECO:0000313" key="9">
    <source>
        <dbReference type="Proteomes" id="UP000663903"/>
    </source>
</evidence>
<evidence type="ECO:0000256" key="2">
    <source>
        <dbReference type="ARBA" id="ARBA00023015"/>
    </source>
</evidence>
<dbReference type="KEGG" id="otd:J1M35_06405"/>
<dbReference type="InterPro" id="IPR007627">
    <property type="entry name" value="RNA_pol_sigma70_r2"/>
</dbReference>
<feature type="domain" description="RNA polymerase sigma factor 70 region 4 type 2" evidence="7">
    <location>
        <begin position="129"/>
        <end position="180"/>
    </location>
</feature>
<dbReference type="SUPFAM" id="SSF88946">
    <property type="entry name" value="Sigma2 domain of RNA polymerase sigma factors"/>
    <property type="match status" value="1"/>
</dbReference>
<dbReference type="InterPro" id="IPR013249">
    <property type="entry name" value="RNA_pol_sigma70_r4_t2"/>
</dbReference>
<dbReference type="Proteomes" id="UP000663903">
    <property type="component" value="Chromosome"/>
</dbReference>
<keyword evidence="9" id="KW-1185">Reference proteome</keyword>
<dbReference type="PANTHER" id="PTHR43133:SF8">
    <property type="entry name" value="RNA POLYMERASE SIGMA FACTOR HI_1459-RELATED"/>
    <property type="match status" value="1"/>
</dbReference>
<dbReference type="Pfam" id="PF04542">
    <property type="entry name" value="Sigma70_r2"/>
    <property type="match status" value="1"/>
</dbReference>
<dbReference type="AlphaFoldDB" id="A0A975CK87"/>
<dbReference type="InterPro" id="IPR013325">
    <property type="entry name" value="RNA_pol_sigma_r2"/>
</dbReference>
<dbReference type="InterPro" id="IPR013324">
    <property type="entry name" value="RNA_pol_sigma_r3/r4-like"/>
</dbReference>
<dbReference type="Gene3D" id="1.10.1740.10">
    <property type="match status" value="1"/>
</dbReference>
<dbReference type="PANTHER" id="PTHR43133">
    <property type="entry name" value="RNA POLYMERASE ECF-TYPE SIGMA FACTO"/>
    <property type="match status" value="1"/>
</dbReference>
<dbReference type="Gene3D" id="1.10.10.10">
    <property type="entry name" value="Winged helix-like DNA-binding domain superfamily/Winged helix DNA-binding domain"/>
    <property type="match status" value="1"/>
</dbReference>
<dbReference type="Pfam" id="PF08281">
    <property type="entry name" value="Sigma70_r4_2"/>
    <property type="match status" value="1"/>
</dbReference>
<evidence type="ECO:0000256" key="4">
    <source>
        <dbReference type="ARBA" id="ARBA00023125"/>
    </source>
</evidence>
<proteinExistence type="inferred from homology"/>
<keyword evidence="4" id="KW-0238">DNA-binding</keyword>
<evidence type="ECO:0000256" key="1">
    <source>
        <dbReference type="ARBA" id="ARBA00010641"/>
    </source>
</evidence>
<accession>A0A975CK87</accession>
<keyword evidence="3" id="KW-0731">Sigma factor</keyword>
<evidence type="ECO:0000259" key="6">
    <source>
        <dbReference type="Pfam" id="PF04542"/>
    </source>
</evidence>
<gene>
    <name evidence="8" type="ORF">J1M35_06405</name>
</gene>
<dbReference type="GO" id="GO:0006352">
    <property type="term" value="P:DNA-templated transcription initiation"/>
    <property type="evidence" value="ECO:0007669"/>
    <property type="project" value="InterPro"/>
</dbReference>
<dbReference type="InterPro" id="IPR014284">
    <property type="entry name" value="RNA_pol_sigma-70_dom"/>
</dbReference>
<comment type="similarity">
    <text evidence="1">Belongs to the sigma-70 factor family. ECF subfamily.</text>
</comment>
<dbReference type="EMBL" id="CP071796">
    <property type="protein sequence ID" value="QTD47292.1"/>
    <property type="molecule type" value="Genomic_DNA"/>
</dbReference>
<evidence type="ECO:0000256" key="5">
    <source>
        <dbReference type="ARBA" id="ARBA00023163"/>
    </source>
</evidence>